<dbReference type="EMBL" id="CP011036">
    <property type="protein sequence ID" value="ASM53702.1"/>
    <property type="molecule type" value="Genomic_DNA"/>
</dbReference>
<feature type="compositionally biased region" description="Basic and acidic residues" evidence="1">
    <location>
        <begin position="808"/>
        <end position="822"/>
    </location>
</feature>
<feature type="compositionally biased region" description="Polar residues" evidence="1">
    <location>
        <begin position="617"/>
        <end position="651"/>
    </location>
</feature>
<keyword evidence="4" id="KW-1185">Reference proteome</keyword>
<dbReference type="InterPro" id="IPR040561">
    <property type="entry name" value="LPD38"/>
</dbReference>
<gene>
    <name evidence="3" type="ORF">PNIG_a1554</name>
</gene>
<accession>A0AAC9XX76</accession>
<evidence type="ECO:0000313" key="3">
    <source>
        <dbReference type="EMBL" id="ASM53702.1"/>
    </source>
</evidence>
<evidence type="ECO:0000256" key="1">
    <source>
        <dbReference type="SAM" id="MobiDB-lite"/>
    </source>
</evidence>
<feature type="region of interest" description="Disordered" evidence="1">
    <location>
        <begin position="591"/>
        <end position="651"/>
    </location>
</feature>
<dbReference type="RefSeq" id="WP_089368095.1">
    <property type="nucleotide sequence ID" value="NZ_BJXZ01000002.1"/>
</dbReference>
<feature type="region of interest" description="Disordered" evidence="1">
    <location>
        <begin position="920"/>
        <end position="980"/>
    </location>
</feature>
<feature type="compositionally biased region" description="Basic and acidic residues" evidence="1">
    <location>
        <begin position="932"/>
        <end position="942"/>
    </location>
</feature>
<feature type="region of interest" description="Disordered" evidence="1">
    <location>
        <begin position="480"/>
        <end position="501"/>
    </location>
</feature>
<feature type="domain" description="Large polyvalent protein associated" evidence="2">
    <location>
        <begin position="1779"/>
        <end position="1950"/>
    </location>
</feature>
<feature type="compositionally biased region" description="Basic and acidic residues" evidence="1">
    <location>
        <begin position="486"/>
        <end position="495"/>
    </location>
</feature>
<feature type="region of interest" description="Disordered" evidence="1">
    <location>
        <begin position="801"/>
        <end position="869"/>
    </location>
</feature>
<reference evidence="3 4" key="1">
    <citation type="submission" date="2015-03" db="EMBL/GenBank/DDBJ databases">
        <authorList>
            <person name="Xie B.-B."/>
            <person name="Rong J.-C."/>
            <person name="Qin Q.-L."/>
            <person name="Zhang Y.-Z."/>
        </authorList>
    </citation>
    <scope>NUCLEOTIDE SEQUENCE [LARGE SCALE GENOMIC DNA]</scope>
    <source>
        <strain evidence="3 4">KMM 661</strain>
    </source>
</reference>
<protein>
    <recommendedName>
        <fullName evidence="2">Large polyvalent protein associated domain-containing protein</fullName>
    </recommendedName>
</protein>
<sequence>MANKIVDPFTNKEIEFIDPFAEPESEGGISAAFGASVDKVQELGYRAVKGFTDTGEKGSEQEEGSISQKVANTIGQGGSLAEWAQEGIDRNVKEQQAYKPTVGSYKDIDSLGDLGSYTGELVAGSLPYMAAAATGVGALGMAGGLSNEAYEKQPEGEKDEVKAVASGAGQMLLERLGIKVSMGQLGKDILKDGVVETAKRMGKGELVDAVRDPSFAKRIFKGAVGEGLTETGQEALAQWGAGKSIDEFEGLDEAFVGGFAVGGVMRTGSESAQKVMGYQKKTAEAVKSGADQLIEAGASPEEAIETVKKQQYEAAIKQGLSDVEASAVVARTMKEKFGIDDPLFAAAAEPVQAQEAGQAQAIPEDTQIPVFENDDIDYDVPTAAREAGFGQDPRAAGQYGDMLTSPQQQSLKDLDAGNNAPTVDERVKAAAFDKTPTPEDRFSPIKYQHEGELLGPDAQNAQGIDNAPIDGQVVPEQGKLPTAEQTKNREMREQAQADIESQPKGIEQKDIIFGEDGRPQQRAAEQVKQAGKDSQNLLPQKDIIFAGNESGVNVAKNGEAFKTKRDALLSKEARAARRAGKKTKAVSFDNGFGWTVKSDASTAPNTAPDISADKQQADATLTDEGTITQSPETDTVAQNEQGDQAQPAQQEGKNIAGEMLNDEWQSFTKESGTKNIPRSEMPQIKAENRGAMVNFMKARDIGNEKDEVQASSLKPTQQEFSPAKVKKAMEFEGGNRSILVSNDGYVLDGHHQWLAAREKGESVKVTRLNAPIEQLVPLAKEMPSTETQDDAGKLTATGNEEVATTGKLNDDNGKQSEQKGVETAEAGKLIEQEPATTEQASELPPILKTTKRKWLQSQAKEQGLKKGSPGFDVAMAKIEEGYEPAIDRALAESSFETYKKFNDDTPEGINRMAYNELRKEFGIDDTPPPIKEAVKPAKKTEPPKSGFSLPESKRPEQLNSEEAASEQAKEGSASEGDTVKFFSKGSSNKAKGVSKVDAERAADNFLKSLKGAAGIKVKVLQTSSEAEKLWRMNLAGSVVKGAYSENSKTVYVIAENIDSESDLKQTLAHETIAHGGLDTVIGKDAKQAFIDRIKATKGRKAFEKYWKDANNDYWDASQDVKAEEIFARFVENEPTKGELKYWWQALKRFIRAQLDKVGLAYSEDTELTAMREMLESIVKGFKAQRTNSESANSELAYSKGDKKLSKTANTDTRTAKEKLGLVEQAKETIAQQAKSKIEANLNALKSAPFWNRLNEGIFDGLAGIKQAEDSVGITDVNKQGYVSARLAAGVSDVLHGVFNYGAPMWKDGIVQRKEGTKGLLEVFGMVGEDLNDWLAWMGAHRAEKLQSQGRENNLTKADIAELKALGNGKEKSFEKVREEYNKINSAILDLAQGAGLISKAQRAAFDEEYYVPFFRDMGETDSEMDAIKRTIIEPHVRAGIASQSAKIKELKGGKQSTKDLLENIITRQSTLIEASLKNKAMQEVVSNLDGTDFMSHEKSDEAKSRTQQQLNNDHKVRVMINGEPEAYLVSDPALLRSLIQINSSGSQNIVNKLGRSAKRFLTAGITLSPDFIAKNFIRDAVHAWMISKDGFKFGTDSYKGLKKAFKEDETYRDLIFSGAAFQGGYIHGADPEAAAQQTRRSLRSKGLTTKEVDTYMGSLITNGKQMLEVYRNVSDKVENANRLSTYESGLSAGKTKREAAFLAKDLMDYSLKGNFTTINFMIDMLPFFNARLQGMSKLVRASKASDGDQVLRVLSANLAMKGIKLAGLSLALAMYNDDDERYQELPDWDKDINWHFWAGEDHWRIPKPFELGVIFGTMPERLFNYAAGNQTDKDLQKSIMNAVLNTMALNPTPQFILPFVETTINKSFFRDAPIEGMADQNKQPEDRYSAHTSDIAISIGKQFGISPKKVEHIIKGYTGTIGGYVLGASDIVARQIMGKESADTPINRYPVIKAFYQGDRPKGSTKFADEFYNALDTANQAYGSYKRAMELGDNARIQELVEKEGAKIQSKSGLAKIQRVISKIGKAQKAINDSKELSGEQKRKQLDELQRQKNAVYHQAYVGFNLGEW</sequence>
<evidence type="ECO:0000313" key="4">
    <source>
        <dbReference type="Proteomes" id="UP000198329"/>
    </source>
</evidence>
<dbReference type="Proteomes" id="UP000198329">
    <property type="component" value="Chromosome I"/>
</dbReference>
<dbReference type="KEGG" id="png:PNIG_a1554"/>
<dbReference type="GeneID" id="300941370"/>
<name>A0AAC9XX76_9GAMM</name>
<proteinExistence type="predicted"/>
<organism evidence="3 4">
    <name type="scientific">Pseudoalteromonas nigrifaciens</name>
    <dbReference type="NCBI Taxonomy" id="28109"/>
    <lineage>
        <taxon>Bacteria</taxon>
        <taxon>Pseudomonadati</taxon>
        <taxon>Pseudomonadota</taxon>
        <taxon>Gammaproteobacteria</taxon>
        <taxon>Alteromonadales</taxon>
        <taxon>Pseudoalteromonadaceae</taxon>
        <taxon>Pseudoalteromonas</taxon>
    </lineage>
</organism>
<evidence type="ECO:0000259" key="2">
    <source>
        <dbReference type="Pfam" id="PF18857"/>
    </source>
</evidence>
<dbReference type="Pfam" id="PF18857">
    <property type="entry name" value="LPD38"/>
    <property type="match status" value="1"/>
</dbReference>